<accession>G6XIQ6</accession>
<dbReference type="Proteomes" id="UP000004949">
    <property type="component" value="Unassembled WGS sequence"/>
</dbReference>
<dbReference type="OrthoDB" id="7245363at2"/>
<organism evidence="1 2">
    <name type="scientific">Gluconobacter morbifer G707</name>
    <dbReference type="NCBI Taxonomy" id="1088869"/>
    <lineage>
        <taxon>Bacteria</taxon>
        <taxon>Pseudomonadati</taxon>
        <taxon>Pseudomonadota</taxon>
        <taxon>Alphaproteobacteria</taxon>
        <taxon>Acetobacterales</taxon>
        <taxon>Acetobacteraceae</taxon>
        <taxon>Gluconobacter</taxon>
    </lineage>
</organism>
<protein>
    <recommendedName>
        <fullName evidence="3">CotH protein</fullName>
    </recommendedName>
</protein>
<keyword evidence="2" id="KW-1185">Reference proteome</keyword>
<dbReference type="STRING" id="1088869.GMO_11340"/>
<evidence type="ECO:0000313" key="2">
    <source>
        <dbReference type="Proteomes" id="UP000004949"/>
    </source>
</evidence>
<dbReference type="RefSeq" id="WP_008851283.1">
    <property type="nucleotide sequence ID" value="NZ_AGQV01000002.1"/>
</dbReference>
<sequence>MASASATAIDTAIWGLRASETFVSVAYPDRFVITAPSIPTEAADVACNFAMMRGDAVLYSNDSGKCTLGLQGQTSEDSNKHNFKIKVKNSNKDKIAVRFGDWDESTSITLKAYGDIPGNNTAFDRTMVREAVCLELWRRIRRAYPAPENRIGPWYAWMNIDMSLLPSARFSCDCRPVSVYLQLPTDDAPQFYGAYMLRSDNTNTTYLIDETNAFHYLLQPQHGPTSLWTTPNLLQTTFWEFSSPTTYDYEVPARLLNWFSAVLKGTDSWANYAGYIGLKSWMDYKIFCDVVGSFDSMVNNLMLKSYTATETAGIWEVDAYDLDESLGCKWGYTNGADPETTGFTTDQDPVWTSFSTYFASQIKARYAELRSAGVLDIRSFTEILTFYSEGFRPADVEQDWVLYGTNSVSNSPYILNWYQRRLAWLDQQWGYTA</sequence>
<name>G6XIQ6_9PROT</name>
<gene>
    <name evidence="1" type="ORF">GMO_11340</name>
</gene>
<dbReference type="Pfam" id="PF08757">
    <property type="entry name" value="CotH"/>
    <property type="match status" value="1"/>
</dbReference>
<evidence type="ECO:0008006" key="3">
    <source>
        <dbReference type="Google" id="ProtNLM"/>
    </source>
</evidence>
<dbReference type="InterPro" id="IPR014867">
    <property type="entry name" value="Spore_coat_CotH_CotH2/3/7"/>
</dbReference>
<dbReference type="EMBL" id="AGQV01000002">
    <property type="protein sequence ID" value="EHH68364.1"/>
    <property type="molecule type" value="Genomic_DNA"/>
</dbReference>
<dbReference type="PATRIC" id="fig|1088869.3.peg.1132"/>
<reference evidence="1 2" key="1">
    <citation type="submission" date="2011-10" db="EMBL/GenBank/DDBJ databases">
        <title>Genome sequence of Gluconobacter morbifer G707, isolated from Drosophila gut.</title>
        <authorList>
            <person name="Lee W.-J."/>
            <person name="Kim E.-K."/>
        </authorList>
    </citation>
    <scope>NUCLEOTIDE SEQUENCE [LARGE SCALE GENOMIC DNA]</scope>
    <source>
        <strain evidence="1 2">G707</strain>
    </source>
</reference>
<proteinExistence type="predicted"/>
<comment type="caution">
    <text evidence="1">The sequence shown here is derived from an EMBL/GenBank/DDBJ whole genome shotgun (WGS) entry which is preliminary data.</text>
</comment>
<evidence type="ECO:0000313" key="1">
    <source>
        <dbReference type="EMBL" id="EHH68364.1"/>
    </source>
</evidence>
<dbReference type="eggNOG" id="ENOG50333UI">
    <property type="taxonomic scope" value="Bacteria"/>
</dbReference>
<dbReference type="AlphaFoldDB" id="G6XIQ6"/>